<evidence type="ECO:0000313" key="3">
    <source>
        <dbReference type="Proteomes" id="UP000823922"/>
    </source>
</evidence>
<evidence type="ECO:0000313" key="2">
    <source>
        <dbReference type="EMBL" id="HJC88086.1"/>
    </source>
</evidence>
<dbReference type="Pfam" id="PF18756">
    <property type="entry name" value="Nmad4"/>
    <property type="match status" value="1"/>
</dbReference>
<dbReference type="AlphaFoldDB" id="A0A9D2QKB9"/>
<feature type="domain" description="Nucleotide modification associated" evidence="1">
    <location>
        <begin position="16"/>
        <end position="98"/>
    </location>
</feature>
<reference evidence="2" key="2">
    <citation type="submission" date="2021-04" db="EMBL/GenBank/DDBJ databases">
        <authorList>
            <person name="Gilroy R."/>
        </authorList>
    </citation>
    <scope>NUCLEOTIDE SEQUENCE</scope>
    <source>
        <strain evidence="2">ChiBcec1-1630</strain>
    </source>
</reference>
<organism evidence="2 3">
    <name type="scientific">Candidatus Eisenbergiella intestinigallinarum</name>
    <dbReference type="NCBI Taxonomy" id="2838549"/>
    <lineage>
        <taxon>Bacteria</taxon>
        <taxon>Bacillati</taxon>
        <taxon>Bacillota</taxon>
        <taxon>Clostridia</taxon>
        <taxon>Lachnospirales</taxon>
        <taxon>Lachnospiraceae</taxon>
        <taxon>Eisenbergiella</taxon>
    </lineage>
</organism>
<evidence type="ECO:0000259" key="1">
    <source>
        <dbReference type="Pfam" id="PF18756"/>
    </source>
</evidence>
<protein>
    <recommendedName>
        <fullName evidence="1">Nucleotide modification associated domain-containing protein</fullName>
    </recommendedName>
</protein>
<dbReference type="InterPro" id="IPR040613">
    <property type="entry name" value="Nmad4"/>
</dbReference>
<gene>
    <name evidence="2" type="ORF">H9926_08735</name>
</gene>
<dbReference type="Proteomes" id="UP000823922">
    <property type="component" value="Unassembled WGS sequence"/>
</dbReference>
<reference evidence="2" key="1">
    <citation type="journal article" date="2021" name="PeerJ">
        <title>Extensive microbial diversity within the chicken gut microbiome revealed by metagenomics and culture.</title>
        <authorList>
            <person name="Gilroy R."/>
            <person name="Ravi A."/>
            <person name="Getino M."/>
            <person name="Pursley I."/>
            <person name="Horton D.L."/>
            <person name="Alikhan N.F."/>
            <person name="Baker D."/>
            <person name="Gharbi K."/>
            <person name="Hall N."/>
            <person name="Watson M."/>
            <person name="Adriaenssens E.M."/>
            <person name="Foster-Nyarko E."/>
            <person name="Jarju S."/>
            <person name="Secka A."/>
            <person name="Antonio M."/>
            <person name="Oren A."/>
            <person name="Chaudhuri R.R."/>
            <person name="La Ragione R."/>
            <person name="Hildebrand F."/>
            <person name="Pallen M.J."/>
        </authorList>
    </citation>
    <scope>NUCLEOTIDE SEQUENCE</scope>
    <source>
        <strain evidence="2">ChiBcec1-1630</strain>
    </source>
</reference>
<sequence length="100" mass="11523">MKRTFESKKNEYRYRKETTQENLEMQVTAGDGIVAKYGDHILMADRYWNGGFIAGIYEFVETPEETGLCECECRLNLIETSEGTFLDGGHALEWAISRMK</sequence>
<comment type="caution">
    <text evidence="2">The sequence shown here is derived from an EMBL/GenBank/DDBJ whole genome shotgun (WGS) entry which is preliminary data.</text>
</comment>
<name>A0A9D2QKB9_9FIRM</name>
<dbReference type="EMBL" id="DWVS01000213">
    <property type="protein sequence ID" value="HJC88086.1"/>
    <property type="molecule type" value="Genomic_DNA"/>
</dbReference>
<proteinExistence type="predicted"/>
<accession>A0A9D2QKB9</accession>